<dbReference type="AlphaFoldDB" id="A0A832T6Z4"/>
<dbReference type="InterPro" id="IPR004276">
    <property type="entry name" value="GlycoTrans_28_N"/>
</dbReference>
<feature type="domain" description="Glycosyl transferase family 28 C-terminal" evidence="5">
    <location>
        <begin position="185"/>
        <end position="329"/>
    </location>
</feature>
<evidence type="ECO:0000313" key="6">
    <source>
        <dbReference type="EMBL" id="HII70472.1"/>
    </source>
</evidence>
<dbReference type="PANTHER" id="PTHR21015">
    <property type="entry name" value="UDP-N-ACETYLGLUCOSAMINE--N-ACETYLMURAMYL-(PENTAPEPTIDE) PYROPHOSPHORYL-UNDECAPRENOL N-ACETYLGLUCOSAMINE TRANSFERASE 1"/>
    <property type="match status" value="1"/>
</dbReference>
<keyword evidence="2" id="KW-0328">Glycosyltransferase</keyword>
<dbReference type="EMBL" id="DUJS01000004">
    <property type="protein sequence ID" value="HII70472.1"/>
    <property type="molecule type" value="Genomic_DNA"/>
</dbReference>
<dbReference type="SUPFAM" id="SSF53756">
    <property type="entry name" value="UDP-Glycosyltransferase/glycogen phosphorylase"/>
    <property type="match status" value="1"/>
</dbReference>
<dbReference type="Gene3D" id="3.40.50.2000">
    <property type="entry name" value="Glycogen Phosphorylase B"/>
    <property type="match status" value="2"/>
</dbReference>
<sequence length="356" mass="38597">MHVLIASGDGGHLTRALALAEELSDRGHDVTFAVNEDSDQAVERLKKAGFEEYVGLPRPRRMGDTSWKAALGGLKNYLAASKVLRDVRPDLILSTGAGVAIGPMIAGKFKRLPVAHYEPTDVVSVSGKVAKLCADIIGVWDEDMAEYYGDRVINVGIVLPRSFEEADPEEAREKYDLGDRVLVWTTGSAGYKPALEGLVRCAEEGLLRDWEVVVNTGNAMDPKRLKRALNGLCSGIVVKRFFHDFPALLKAADLVVCLGGATPVEAAALGKPVVVLPRRDVLRDHQYVTAKKLEKRGVAVAAEDASNPEEVVKAVSRALSIDPEDLKRMGERGKELFGGNARERFIDLCEELVASG</sequence>
<feature type="domain" description="Glycosyltransferase family 28 N-terminal" evidence="4">
    <location>
        <begin position="3"/>
        <end position="114"/>
    </location>
</feature>
<evidence type="ECO:0000313" key="7">
    <source>
        <dbReference type="Proteomes" id="UP000619545"/>
    </source>
</evidence>
<reference evidence="6" key="1">
    <citation type="journal article" date="2020" name="bioRxiv">
        <title>A rank-normalized archaeal taxonomy based on genome phylogeny resolves widespread incomplete and uneven classifications.</title>
        <authorList>
            <person name="Rinke C."/>
            <person name="Chuvochina M."/>
            <person name="Mussig A.J."/>
            <person name="Chaumeil P.-A."/>
            <person name="Waite D.W."/>
            <person name="Whitman W.B."/>
            <person name="Parks D.H."/>
            <person name="Hugenholtz P."/>
        </authorList>
    </citation>
    <scope>NUCLEOTIDE SEQUENCE</scope>
    <source>
        <strain evidence="6">UBA8853</strain>
    </source>
</reference>
<evidence type="ECO:0000256" key="1">
    <source>
        <dbReference type="ARBA" id="ARBA00006962"/>
    </source>
</evidence>
<evidence type="ECO:0000256" key="2">
    <source>
        <dbReference type="ARBA" id="ARBA00022676"/>
    </source>
</evidence>
<dbReference type="Pfam" id="PF03033">
    <property type="entry name" value="Glyco_transf_28"/>
    <property type="match status" value="1"/>
</dbReference>
<name>A0A832T6Z4_9EURY</name>
<dbReference type="CDD" id="cd03785">
    <property type="entry name" value="GT28_MurG"/>
    <property type="match status" value="1"/>
</dbReference>
<dbReference type="GO" id="GO:0016758">
    <property type="term" value="F:hexosyltransferase activity"/>
    <property type="evidence" value="ECO:0007669"/>
    <property type="project" value="InterPro"/>
</dbReference>
<organism evidence="6 7">
    <name type="scientific">Methanopyrus kandleri</name>
    <dbReference type="NCBI Taxonomy" id="2320"/>
    <lineage>
        <taxon>Archaea</taxon>
        <taxon>Methanobacteriati</taxon>
        <taxon>Methanobacteriota</taxon>
        <taxon>Methanomada group</taxon>
        <taxon>Methanopyri</taxon>
        <taxon>Methanopyrales</taxon>
        <taxon>Methanopyraceae</taxon>
        <taxon>Methanopyrus</taxon>
    </lineage>
</organism>
<dbReference type="GeneID" id="1477675"/>
<comment type="caution">
    <text evidence="6">The sequence shown here is derived from an EMBL/GenBank/DDBJ whole genome shotgun (WGS) entry which is preliminary data.</text>
</comment>
<dbReference type="Proteomes" id="UP000619545">
    <property type="component" value="Unassembled WGS sequence"/>
</dbReference>
<proteinExistence type="inferred from homology"/>
<dbReference type="InterPro" id="IPR007235">
    <property type="entry name" value="Glyco_trans_28_C"/>
</dbReference>
<evidence type="ECO:0000256" key="3">
    <source>
        <dbReference type="ARBA" id="ARBA00022679"/>
    </source>
</evidence>
<comment type="similarity">
    <text evidence="1">Belongs to the glycosyltransferase 28 family.</text>
</comment>
<dbReference type="GO" id="GO:0005975">
    <property type="term" value="P:carbohydrate metabolic process"/>
    <property type="evidence" value="ECO:0007669"/>
    <property type="project" value="InterPro"/>
</dbReference>
<gene>
    <name evidence="6" type="ORF">HA336_04485</name>
</gene>
<accession>A0A832T6Z4</accession>
<protein>
    <submittedName>
        <fullName evidence="6">Glycosyltransferase</fullName>
    </submittedName>
</protein>
<dbReference type="PANTHER" id="PTHR21015:SF22">
    <property type="entry name" value="GLYCOSYLTRANSFERASE"/>
    <property type="match status" value="1"/>
</dbReference>
<evidence type="ECO:0000259" key="5">
    <source>
        <dbReference type="Pfam" id="PF04101"/>
    </source>
</evidence>
<dbReference type="Pfam" id="PF04101">
    <property type="entry name" value="Glyco_tran_28_C"/>
    <property type="match status" value="1"/>
</dbReference>
<keyword evidence="3 6" id="KW-0808">Transferase</keyword>
<evidence type="ECO:0000259" key="4">
    <source>
        <dbReference type="Pfam" id="PF03033"/>
    </source>
</evidence>
<dbReference type="RefSeq" id="WP_011018742.1">
    <property type="nucleotide sequence ID" value="NZ_DUJS01000004.1"/>
</dbReference>